<keyword evidence="4" id="KW-1185">Reference proteome</keyword>
<dbReference type="InterPro" id="IPR056632">
    <property type="entry name" value="DUF7730"/>
</dbReference>
<feature type="compositionally biased region" description="Basic and acidic residues" evidence="1">
    <location>
        <begin position="12"/>
        <end position="21"/>
    </location>
</feature>
<feature type="compositionally biased region" description="Low complexity" evidence="1">
    <location>
        <begin position="25"/>
        <end position="44"/>
    </location>
</feature>
<evidence type="ECO:0000259" key="2">
    <source>
        <dbReference type="Pfam" id="PF24864"/>
    </source>
</evidence>
<dbReference type="OrthoDB" id="4757095at2759"/>
<evidence type="ECO:0000256" key="1">
    <source>
        <dbReference type="SAM" id="MobiDB-lite"/>
    </source>
</evidence>
<accession>A0A370U177</accession>
<evidence type="ECO:0000313" key="4">
    <source>
        <dbReference type="Proteomes" id="UP000254866"/>
    </source>
</evidence>
<dbReference type="PANTHER" id="PTHR38790">
    <property type="entry name" value="2EXR DOMAIN-CONTAINING PROTEIN-RELATED"/>
    <property type="match status" value="1"/>
</dbReference>
<dbReference type="EMBL" id="NPIC01000001">
    <property type="protein sequence ID" value="RDL41528.1"/>
    <property type="molecule type" value="Genomic_DNA"/>
</dbReference>
<dbReference type="GeneID" id="43594356"/>
<feature type="domain" description="DUF7730" evidence="2">
    <location>
        <begin position="105"/>
        <end position="228"/>
    </location>
</feature>
<gene>
    <name evidence="3" type="ORF">BP5553_01507</name>
</gene>
<feature type="region of interest" description="Disordered" evidence="1">
    <location>
        <begin position="1"/>
        <end position="75"/>
    </location>
</feature>
<proteinExistence type="predicted"/>
<comment type="caution">
    <text evidence="3">The sequence shown here is derived from an EMBL/GenBank/DDBJ whole genome shotgun (WGS) entry which is preliminary data.</text>
</comment>
<name>A0A370U177_9HELO</name>
<dbReference type="Proteomes" id="UP000254866">
    <property type="component" value="Unassembled WGS sequence"/>
</dbReference>
<reference evidence="3 4" key="1">
    <citation type="journal article" date="2018" name="IMA Fungus">
        <title>IMA Genome-F 9: Draft genome sequence of Annulohypoxylon stygium, Aspergillus mulundensis, Berkeleyomyces basicola (syn. Thielaviopsis basicola), Ceratocystis smalleyi, two Cercospora beticola strains, Coleophoma cylindrospora, Fusarium fracticaudum, Phialophora cf. hyalina, and Morchella septimelata.</title>
        <authorList>
            <person name="Wingfield B.D."/>
            <person name="Bills G.F."/>
            <person name="Dong Y."/>
            <person name="Huang W."/>
            <person name="Nel W.J."/>
            <person name="Swalarsk-Parry B.S."/>
            <person name="Vaghefi N."/>
            <person name="Wilken P.M."/>
            <person name="An Z."/>
            <person name="de Beer Z.W."/>
            <person name="De Vos L."/>
            <person name="Chen L."/>
            <person name="Duong T.A."/>
            <person name="Gao Y."/>
            <person name="Hammerbacher A."/>
            <person name="Kikkert J.R."/>
            <person name="Li Y."/>
            <person name="Li H."/>
            <person name="Li K."/>
            <person name="Li Q."/>
            <person name="Liu X."/>
            <person name="Ma X."/>
            <person name="Naidoo K."/>
            <person name="Pethybridge S.J."/>
            <person name="Sun J."/>
            <person name="Steenkamp E.T."/>
            <person name="van der Nest M.A."/>
            <person name="van Wyk S."/>
            <person name="Wingfield M.J."/>
            <person name="Xiong C."/>
            <person name="Yue Q."/>
            <person name="Zhang X."/>
        </authorList>
    </citation>
    <scope>NUCLEOTIDE SEQUENCE [LARGE SCALE GENOMIC DNA]</scope>
    <source>
        <strain evidence="3 4">BP 5553</strain>
    </source>
</reference>
<dbReference type="Pfam" id="PF24864">
    <property type="entry name" value="DUF7730"/>
    <property type="match status" value="1"/>
</dbReference>
<sequence length="262" mass="28399">MGQDPTAGGHEGWLERPEVKSSTKAARVSGSRSTTTSSQNSRASFDFARTGPTDLEPLAKSAAGDHGSTARARGMSVESGDGGIVFVPGTKSRKIVTEIFGGINVEREGYSEAIDILYSTTTFNFASRHLLYSFPSLVLPQRFALISSIEMTWEFVNLGAEVILDAHKQLYNDMWAMLAGMPNLRRIKVAVGAHECPDQVPADLQEVWLGPLKQVGRKDIFELLVPVSYGKHFRVDDGSNFTLLTVPDIITAVSCFGSASIT</sequence>
<dbReference type="RefSeq" id="XP_031874184.1">
    <property type="nucleotide sequence ID" value="XM_032010130.1"/>
</dbReference>
<protein>
    <recommendedName>
        <fullName evidence="2">DUF7730 domain-containing protein</fullName>
    </recommendedName>
</protein>
<organism evidence="3 4">
    <name type="scientific">Venustampulla echinocandica</name>
    <dbReference type="NCBI Taxonomy" id="2656787"/>
    <lineage>
        <taxon>Eukaryota</taxon>
        <taxon>Fungi</taxon>
        <taxon>Dikarya</taxon>
        <taxon>Ascomycota</taxon>
        <taxon>Pezizomycotina</taxon>
        <taxon>Leotiomycetes</taxon>
        <taxon>Helotiales</taxon>
        <taxon>Pleuroascaceae</taxon>
        <taxon>Venustampulla</taxon>
    </lineage>
</organism>
<evidence type="ECO:0000313" key="3">
    <source>
        <dbReference type="EMBL" id="RDL41528.1"/>
    </source>
</evidence>
<dbReference type="AlphaFoldDB" id="A0A370U177"/>
<dbReference type="PANTHER" id="PTHR38790:SF9">
    <property type="entry name" value="F-BOX DOMAIN-CONTAINING PROTEIN"/>
    <property type="match status" value="1"/>
</dbReference>